<evidence type="ECO:0000313" key="1">
    <source>
        <dbReference type="EMBL" id="QSS66146.1"/>
    </source>
</evidence>
<dbReference type="AlphaFoldDB" id="A0A8A1MI35"/>
<dbReference type="Proteomes" id="UP000663671">
    <property type="component" value="Chromosome 3"/>
</dbReference>
<organism evidence="1 2">
    <name type="scientific">Ajellomyces capsulatus</name>
    <name type="common">Darling's disease fungus</name>
    <name type="synonym">Histoplasma capsulatum</name>
    <dbReference type="NCBI Taxonomy" id="5037"/>
    <lineage>
        <taxon>Eukaryota</taxon>
        <taxon>Fungi</taxon>
        <taxon>Dikarya</taxon>
        <taxon>Ascomycota</taxon>
        <taxon>Pezizomycotina</taxon>
        <taxon>Eurotiomycetes</taxon>
        <taxon>Eurotiomycetidae</taxon>
        <taxon>Onygenales</taxon>
        <taxon>Ajellomycetaceae</taxon>
        <taxon>Histoplasma</taxon>
    </lineage>
</organism>
<sequence length="98" mass="11418">MATSWLRMSTTDSSTRRRVFKIYPDNLDWHRDVIYKITGTQFVTTVSNLIQCTVQWPSIKYNIEAQSELHTKPAPHFSLLIAGHTFKDLPEHVAFLLR</sequence>
<gene>
    <name evidence="1" type="ORF">I7I51_06999</name>
</gene>
<accession>A0A8A1MI35</accession>
<dbReference type="VEuPathDB" id="FungiDB:I7I51_06999"/>
<reference evidence="1" key="1">
    <citation type="submission" date="2021-01" db="EMBL/GenBank/DDBJ databases">
        <title>Chromosome-level genome assembly of a human fungal pathogen reveals clustering of transcriptionally co-regulated genes.</title>
        <authorList>
            <person name="Voorhies M."/>
            <person name="Cohen S."/>
            <person name="Shea T.P."/>
            <person name="Petrus S."/>
            <person name="Munoz J.F."/>
            <person name="Poplawski S."/>
            <person name="Goldman W.E."/>
            <person name="Michael T."/>
            <person name="Cuomo C.A."/>
            <person name="Sil A."/>
            <person name="Beyhan S."/>
        </authorList>
    </citation>
    <scope>NUCLEOTIDE SEQUENCE</scope>
    <source>
        <strain evidence="1">WU24</strain>
    </source>
</reference>
<protein>
    <submittedName>
        <fullName evidence="1">Uncharacterized protein</fullName>
    </submittedName>
</protein>
<evidence type="ECO:0000313" key="2">
    <source>
        <dbReference type="Proteomes" id="UP000663671"/>
    </source>
</evidence>
<dbReference type="OrthoDB" id="10376850at2759"/>
<proteinExistence type="predicted"/>
<dbReference type="EMBL" id="CP069115">
    <property type="protein sequence ID" value="QSS66146.1"/>
    <property type="molecule type" value="Genomic_DNA"/>
</dbReference>
<name>A0A8A1MI35_AJECA</name>